<evidence type="ECO:0000313" key="10">
    <source>
        <dbReference type="EMBL" id="KAE9535829.1"/>
    </source>
</evidence>
<dbReference type="GO" id="GO:0051028">
    <property type="term" value="P:mRNA transport"/>
    <property type="evidence" value="ECO:0007669"/>
    <property type="project" value="UniProtKB-KW"/>
</dbReference>
<dbReference type="Pfam" id="PF08911">
    <property type="entry name" value="NUP50"/>
    <property type="match status" value="1"/>
</dbReference>
<dbReference type="InterPro" id="IPR015007">
    <property type="entry name" value="NUP2/50/61"/>
</dbReference>
<dbReference type="GO" id="GO:0005643">
    <property type="term" value="C:nuclear pore"/>
    <property type="evidence" value="ECO:0007669"/>
    <property type="project" value="UniProtKB-SubCell"/>
</dbReference>
<dbReference type="SMART" id="SM00160">
    <property type="entry name" value="RanBD"/>
    <property type="match status" value="1"/>
</dbReference>
<evidence type="ECO:0000256" key="4">
    <source>
        <dbReference type="ARBA" id="ARBA00022927"/>
    </source>
</evidence>
<dbReference type="Proteomes" id="UP000475862">
    <property type="component" value="Unassembled WGS sequence"/>
</dbReference>
<evidence type="ECO:0000256" key="7">
    <source>
        <dbReference type="ARBA" id="ARBA00023242"/>
    </source>
</evidence>
<feature type="compositionally biased region" description="Basic and acidic residues" evidence="8">
    <location>
        <begin position="429"/>
        <end position="446"/>
    </location>
</feature>
<feature type="region of interest" description="Disordered" evidence="8">
    <location>
        <begin position="83"/>
        <end position="102"/>
    </location>
</feature>
<keyword evidence="3" id="KW-0509">mRNA transport</keyword>
<name>A0A6G0TMX2_APHGL</name>
<keyword evidence="4" id="KW-0653">Protein transport</keyword>
<feature type="compositionally biased region" description="Polar residues" evidence="8">
    <location>
        <begin position="83"/>
        <end position="95"/>
    </location>
</feature>
<feature type="domain" description="RanBD1" evidence="9">
    <location>
        <begin position="527"/>
        <end position="638"/>
    </location>
</feature>
<comment type="subcellular location">
    <subcellularLocation>
        <location evidence="1">Nucleus</location>
        <location evidence="1">Nuclear pore complex</location>
    </subcellularLocation>
</comment>
<protein>
    <recommendedName>
        <fullName evidence="9">RanBD1 domain-containing protein</fullName>
    </recommendedName>
</protein>
<keyword evidence="2" id="KW-0813">Transport</keyword>
<evidence type="ECO:0000259" key="9">
    <source>
        <dbReference type="SMART" id="SM00160"/>
    </source>
</evidence>
<evidence type="ECO:0000256" key="5">
    <source>
        <dbReference type="ARBA" id="ARBA00023010"/>
    </source>
</evidence>
<evidence type="ECO:0000313" key="11">
    <source>
        <dbReference type="Proteomes" id="UP000475862"/>
    </source>
</evidence>
<dbReference type="AlphaFoldDB" id="A0A6G0TMX2"/>
<gene>
    <name evidence="10" type="ORF">AGLY_007730</name>
</gene>
<feature type="region of interest" description="Disordered" evidence="8">
    <location>
        <begin position="1"/>
        <end position="24"/>
    </location>
</feature>
<dbReference type="Pfam" id="PF00638">
    <property type="entry name" value="Ran_BP1"/>
    <property type="match status" value="1"/>
</dbReference>
<feature type="region of interest" description="Disordered" evidence="8">
    <location>
        <begin position="339"/>
        <end position="364"/>
    </location>
</feature>
<evidence type="ECO:0000256" key="8">
    <source>
        <dbReference type="SAM" id="MobiDB-lite"/>
    </source>
</evidence>
<keyword evidence="5" id="KW-0811">Translocation</keyword>
<evidence type="ECO:0000256" key="3">
    <source>
        <dbReference type="ARBA" id="ARBA00022816"/>
    </source>
</evidence>
<reference evidence="10 11" key="1">
    <citation type="submission" date="2019-08" db="EMBL/GenBank/DDBJ databases">
        <title>The genome of the soybean aphid Biotype 1, its phylome, world population structure and adaptation to the North American continent.</title>
        <authorList>
            <person name="Giordano R."/>
            <person name="Donthu R.K."/>
            <person name="Hernandez A.G."/>
            <person name="Wright C.L."/>
            <person name="Zimin A.V."/>
        </authorList>
    </citation>
    <scope>NUCLEOTIDE SEQUENCE [LARGE SCALE GENOMIC DNA]</scope>
    <source>
        <tissue evidence="10">Whole aphids</tissue>
    </source>
</reference>
<dbReference type="CDD" id="cd13170">
    <property type="entry name" value="RanBD_NUP50"/>
    <property type="match status" value="1"/>
</dbReference>
<dbReference type="InterPro" id="IPR000156">
    <property type="entry name" value="Ran_bind_dom"/>
</dbReference>
<dbReference type="GO" id="GO:0015031">
    <property type="term" value="P:protein transport"/>
    <property type="evidence" value="ECO:0007669"/>
    <property type="project" value="UniProtKB-KW"/>
</dbReference>
<feature type="compositionally biased region" description="Basic and acidic residues" evidence="8">
    <location>
        <begin position="1"/>
        <end position="14"/>
    </location>
</feature>
<dbReference type="InterPro" id="IPR011993">
    <property type="entry name" value="PH-like_dom_sf"/>
</dbReference>
<keyword evidence="11" id="KW-1185">Reference proteome</keyword>
<evidence type="ECO:0000256" key="1">
    <source>
        <dbReference type="ARBA" id="ARBA00004567"/>
    </source>
</evidence>
<accession>A0A6G0TMX2</accession>
<keyword evidence="6" id="KW-0906">Nuclear pore complex</keyword>
<keyword evidence="7" id="KW-0539">Nucleus</keyword>
<feature type="compositionally biased region" description="Polar residues" evidence="8">
    <location>
        <begin position="339"/>
        <end position="359"/>
    </location>
</feature>
<evidence type="ECO:0000256" key="6">
    <source>
        <dbReference type="ARBA" id="ARBA00023132"/>
    </source>
</evidence>
<evidence type="ECO:0000256" key="2">
    <source>
        <dbReference type="ARBA" id="ARBA00022448"/>
    </source>
</evidence>
<organism evidence="10 11">
    <name type="scientific">Aphis glycines</name>
    <name type="common">Soybean aphid</name>
    <dbReference type="NCBI Taxonomy" id="307491"/>
    <lineage>
        <taxon>Eukaryota</taxon>
        <taxon>Metazoa</taxon>
        <taxon>Ecdysozoa</taxon>
        <taxon>Arthropoda</taxon>
        <taxon>Hexapoda</taxon>
        <taxon>Insecta</taxon>
        <taxon>Pterygota</taxon>
        <taxon>Neoptera</taxon>
        <taxon>Paraneoptera</taxon>
        <taxon>Hemiptera</taxon>
        <taxon>Sternorrhyncha</taxon>
        <taxon>Aphidomorpha</taxon>
        <taxon>Aphidoidea</taxon>
        <taxon>Aphididae</taxon>
        <taxon>Aphidini</taxon>
        <taxon>Aphis</taxon>
        <taxon>Aphis</taxon>
    </lineage>
</organism>
<proteinExistence type="predicted"/>
<dbReference type="Gene3D" id="2.30.29.30">
    <property type="entry name" value="Pleckstrin-homology domain (PH domain)/Phosphotyrosine-binding domain (PTB)"/>
    <property type="match status" value="1"/>
</dbReference>
<sequence length="640" mass="71485">MSKRRAGNELTKDNWDEEEEKVDPGTFQVADDSVLKNRVLKRAKRTLQRDESGELKPIFSGFSGFNSLSSNINSKQAFSFLSKSNNTPSESGNHPSASTINSLTTSSSLTFSESNSSKSSTPPIVNHVKVMNLNKAFIKFITNAVEKNPYCVLTPSLKDYEKQISKFVDLSALKTNSPDSSMTSSKVLITHKSIYKYVYSSPQETTFERRPKFVRSRVFPPLNLQNTGHCQRALLCLLTLICMHEEVVLSLVGRSVQVDLNFLIHNTSKGGQLIHRSNKLLVSDLKHSKGDELAMGKQCHRLPVCLTSVLISPQISVSESKITRTKNSDEVKNNPVNVQKNETSFSSPLGNWSSFGNKSQDSDVKEPSANILKLDQTTKEQIKEKNIETKSQVFSSEESKNTVTETNGFKLGDFKFSNQPFSTLTSKSPELKSNEKPEKPLPAILDRKLPPLDKPLFCRTLNTKPPFNFGGSTVPSFSFKSSEQNDVKPLFSFGSKSPTLTFSGGKMKADSENSKDEDEDQPPTVKFTPVKEKNAIFESKSKLFSFKNGKYEELGIGQLYLIPVDNKLQLIMRNDNALGTIMANTLLNESVNFTKRNAKNVQLTCILDPTKSTKPQTILFKFKDSQITDSFEKELIKLKK</sequence>
<dbReference type="OrthoDB" id="10062131at2759"/>
<feature type="region of interest" description="Disordered" evidence="8">
    <location>
        <begin position="502"/>
        <end position="524"/>
    </location>
</feature>
<dbReference type="SUPFAM" id="SSF50729">
    <property type="entry name" value="PH domain-like"/>
    <property type="match status" value="1"/>
</dbReference>
<comment type="caution">
    <text evidence="10">The sequence shown here is derived from an EMBL/GenBank/DDBJ whole genome shotgun (WGS) entry which is preliminary data.</text>
</comment>
<feature type="region of interest" description="Disordered" evidence="8">
    <location>
        <begin position="422"/>
        <end position="446"/>
    </location>
</feature>
<dbReference type="EMBL" id="VYZN01000025">
    <property type="protein sequence ID" value="KAE9535829.1"/>
    <property type="molecule type" value="Genomic_DNA"/>
</dbReference>